<organism evidence="2 3">
    <name type="scientific">Granulibacter bethesdensis</name>
    <dbReference type="NCBI Taxonomy" id="364410"/>
    <lineage>
        <taxon>Bacteria</taxon>
        <taxon>Pseudomonadati</taxon>
        <taxon>Pseudomonadota</taxon>
        <taxon>Alphaproteobacteria</taxon>
        <taxon>Acetobacterales</taxon>
        <taxon>Acetobacteraceae</taxon>
        <taxon>Granulibacter</taxon>
    </lineage>
</organism>
<dbReference type="KEGG" id="gbc:GbCGDNIH3_8106"/>
<protein>
    <submittedName>
        <fullName evidence="2">Uncharacterized protein</fullName>
    </submittedName>
</protein>
<dbReference type="AlphaFoldDB" id="A0AAN1AMB7"/>
<evidence type="ECO:0000313" key="2">
    <source>
        <dbReference type="EMBL" id="APG30445.1"/>
    </source>
</evidence>
<reference evidence="3" key="1">
    <citation type="submission" date="2012-06" db="EMBL/GenBank/DDBJ databases">
        <title>Genome analysis of multiple Granulibacter bethesdensis isolates demonstrates substantial genome diversity.</title>
        <authorList>
            <person name="Greenberg D.E."/>
            <person name="Porcella S.F."/>
            <person name="Zarember K."/>
            <person name="Zelazny A.M."/>
            <person name="Bruno D."/>
            <person name="Martens C."/>
            <person name="Barbian K.D."/>
            <person name="Jaske E."/>
            <person name="Holland S.M."/>
        </authorList>
    </citation>
    <scope>NUCLEOTIDE SEQUENCE [LARGE SCALE GENOMIC DNA]</scope>
    <source>
        <strain evidence="3">CGDNIH3</strain>
    </source>
</reference>
<dbReference type="EMBL" id="CP003181">
    <property type="protein sequence ID" value="APG30445.1"/>
    <property type="molecule type" value="Genomic_DNA"/>
</dbReference>
<evidence type="ECO:0000256" key="1">
    <source>
        <dbReference type="SAM" id="MobiDB-lite"/>
    </source>
</evidence>
<evidence type="ECO:0000313" key="3">
    <source>
        <dbReference type="Proteomes" id="UP000019438"/>
    </source>
</evidence>
<name>A0AAN1AMB7_9PROT</name>
<feature type="region of interest" description="Disordered" evidence="1">
    <location>
        <begin position="20"/>
        <end position="66"/>
    </location>
</feature>
<feature type="compositionally biased region" description="Polar residues" evidence="1">
    <location>
        <begin position="49"/>
        <end position="60"/>
    </location>
</feature>
<feature type="compositionally biased region" description="Low complexity" evidence="1">
    <location>
        <begin position="39"/>
        <end position="48"/>
    </location>
</feature>
<dbReference type="Proteomes" id="UP000019438">
    <property type="component" value="Chromosome"/>
</dbReference>
<proteinExistence type="predicted"/>
<gene>
    <name evidence="2" type="ORF">GbCGDNIH3_8106</name>
</gene>
<sequence length="66" mass="7160">MVKRAKIPFYHTAEQAMLRHEGHIQPAPDGAATKRDQSASRCASSSSSVTPNQHGTTPNFRTMPAP</sequence>
<accession>A0AAN1AMB7</accession>